<evidence type="ECO:0000313" key="1">
    <source>
        <dbReference type="EMBL" id="KAJ5709894.1"/>
    </source>
</evidence>
<keyword evidence="2" id="KW-1185">Reference proteome</keyword>
<comment type="caution">
    <text evidence="1">The sequence shown here is derived from an EMBL/GenBank/DDBJ whole genome shotgun (WGS) entry which is preliminary data.</text>
</comment>
<protein>
    <submittedName>
        <fullName evidence="1">Uncharacterized protein</fullName>
    </submittedName>
</protein>
<dbReference type="EMBL" id="JAQJAN010000017">
    <property type="protein sequence ID" value="KAJ5709894.1"/>
    <property type="molecule type" value="Genomic_DNA"/>
</dbReference>
<dbReference type="AlphaFoldDB" id="A0AAD6HE62"/>
<organism evidence="1 2">
    <name type="scientific">Penicillium malachiteum</name>
    <dbReference type="NCBI Taxonomy" id="1324776"/>
    <lineage>
        <taxon>Eukaryota</taxon>
        <taxon>Fungi</taxon>
        <taxon>Dikarya</taxon>
        <taxon>Ascomycota</taxon>
        <taxon>Pezizomycotina</taxon>
        <taxon>Eurotiomycetes</taxon>
        <taxon>Eurotiomycetidae</taxon>
        <taxon>Eurotiales</taxon>
        <taxon>Aspergillaceae</taxon>
        <taxon>Penicillium</taxon>
    </lineage>
</organism>
<evidence type="ECO:0000313" key="2">
    <source>
        <dbReference type="Proteomes" id="UP001215712"/>
    </source>
</evidence>
<reference evidence="1" key="1">
    <citation type="journal article" date="2023" name="IMA Fungus">
        <title>Comparative genomic study of the Penicillium genus elucidates a diverse pangenome and 15 lateral gene transfer events.</title>
        <authorList>
            <person name="Petersen C."/>
            <person name="Sorensen T."/>
            <person name="Nielsen M.R."/>
            <person name="Sondergaard T.E."/>
            <person name="Sorensen J.L."/>
            <person name="Fitzpatrick D.A."/>
            <person name="Frisvad J.C."/>
            <person name="Nielsen K.L."/>
        </authorList>
    </citation>
    <scope>NUCLEOTIDE SEQUENCE</scope>
    <source>
        <strain evidence="1">IBT 17514</strain>
    </source>
</reference>
<sequence length="147" mass="16772">MALSEWATCGSLPTEYHSKSLHPASEGSSGERCTDLTSTCEDCNTHYRAELIEFDSGVAFVLTRWINLGPGLSKEDPVWKKHTLIYTQGLDKEHTRMSPRQCFEDAAPISFKELMYRNLSYLKDQRYKSPPSILYKDMNYDVDGTGY</sequence>
<accession>A0AAD6HE62</accession>
<gene>
    <name evidence="1" type="ORF">N7493_009486</name>
</gene>
<name>A0AAD6HE62_9EURO</name>
<reference evidence="1" key="2">
    <citation type="submission" date="2023-01" db="EMBL/GenBank/DDBJ databases">
        <authorList>
            <person name="Petersen C."/>
        </authorList>
    </citation>
    <scope>NUCLEOTIDE SEQUENCE</scope>
    <source>
        <strain evidence="1">IBT 17514</strain>
    </source>
</reference>
<dbReference type="Proteomes" id="UP001215712">
    <property type="component" value="Unassembled WGS sequence"/>
</dbReference>
<proteinExistence type="predicted"/>